<protein>
    <recommendedName>
        <fullName evidence="3">Tetratricopeptide repeat protein</fullName>
    </recommendedName>
</protein>
<keyword evidence="2" id="KW-1185">Reference proteome</keyword>
<organism evidence="1 2">
    <name type="scientific">Actinocorallia longicatena</name>
    <dbReference type="NCBI Taxonomy" id="111803"/>
    <lineage>
        <taxon>Bacteria</taxon>
        <taxon>Bacillati</taxon>
        <taxon>Actinomycetota</taxon>
        <taxon>Actinomycetes</taxon>
        <taxon>Streptosporangiales</taxon>
        <taxon>Thermomonosporaceae</taxon>
        <taxon>Actinocorallia</taxon>
    </lineage>
</organism>
<dbReference type="Proteomes" id="UP001501237">
    <property type="component" value="Unassembled WGS sequence"/>
</dbReference>
<dbReference type="InterPro" id="IPR011990">
    <property type="entry name" value="TPR-like_helical_dom_sf"/>
</dbReference>
<dbReference type="SUPFAM" id="SSF48452">
    <property type="entry name" value="TPR-like"/>
    <property type="match status" value="1"/>
</dbReference>
<evidence type="ECO:0008006" key="3">
    <source>
        <dbReference type="Google" id="ProtNLM"/>
    </source>
</evidence>
<name>A0ABP6QAA5_9ACTN</name>
<proteinExistence type="predicted"/>
<dbReference type="Pfam" id="PF13432">
    <property type="entry name" value="TPR_16"/>
    <property type="match status" value="2"/>
</dbReference>
<accession>A0ABP6QAA5</accession>
<evidence type="ECO:0000313" key="1">
    <source>
        <dbReference type="EMBL" id="GAA3215215.1"/>
    </source>
</evidence>
<reference evidence="2" key="1">
    <citation type="journal article" date="2019" name="Int. J. Syst. Evol. Microbiol.">
        <title>The Global Catalogue of Microorganisms (GCM) 10K type strain sequencing project: providing services to taxonomists for standard genome sequencing and annotation.</title>
        <authorList>
            <consortium name="The Broad Institute Genomics Platform"/>
            <consortium name="The Broad Institute Genome Sequencing Center for Infectious Disease"/>
            <person name="Wu L."/>
            <person name="Ma J."/>
        </authorList>
    </citation>
    <scope>NUCLEOTIDE SEQUENCE [LARGE SCALE GENOMIC DNA]</scope>
    <source>
        <strain evidence="2">JCM 9377</strain>
    </source>
</reference>
<evidence type="ECO:0000313" key="2">
    <source>
        <dbReference type="Proteomes" id="UP001501237"/>
    </source>
</evidence>
<dbReference type="Gene3D" id="1.25.40.10">
    <property type="entry name" value="Tetratricopeptide repeat domain"/>
    <property type="match status" value="2"/>
</dbReference>
<sequence length="423" mass="44618">MKALARRGVLLGISAAVLAVGASAVGGVISGVPGSGAERAAPTPLTAIDRYQATLRESPADSRTWTSLGFAYLERARASHEPGFYPRSEGAFGTALRLDPEAFNAMIGMGALANARHEFARAVGWARRAQRISSETPALYGVLADAHTQLGDAAAAGAAARRMAELEPGVSSFTRLSYDAERRGDRAGARELLQQALGAAYTPAERAFCRYYLGELAFHAGDLGEAGRQYDLGLDADPTAVAPLQGRAKTAALRGDLTGALRAYRTLTGRVPVPQYLLEYAELLTASGDGAGADAQLGVLAALRKVQSANGVADDLTWSELAAATGDPAGALRYARAEWDRRRGPIVADALAWALHLNGRDSEALPYARIATASGWHNALFRYHRSRVEAALGDDGAARRSLARAKADNPRFDPRLSALGRIA</sequence>
<dbReference type="RefSeq" id="WP_344829495.1">
    <property type="nucleotide sequence ID" value="NZ_BAAAUV010000008.1"/>
</dbReference>
<gene>
    <name evidence="1" type="ORF">GCM10010468_36470</name>
</gene>
<comment type="caution">
    <text evidence="1">The sequence shown here is derived from an EMBL/GenBank/DDBJ whole genome shotgun (WGS) entry which is preliminary data.</text>
</comment>
<dbReference type="EMBL" id="BAAAUV010000008">
    <property type="protein sequence ID" value="GAA3215215.1"/>
    <property type="molecule type" value="Genomic_DNA"/>
</dbReference>